<protein>
    <submittedName>
        <fullName evidence="1">Uncharacterized protein</fullName>
    </submittedName>
</protein>
<dbReference type="HOGENOM" id="CLU_2410522_0_0_9"/>
<dbReference type="Proteomes" id="UP000005876">
    <property type="component" value="Chromosome"/>
</dbReference>
<sequence>MRGLVMGIAIISASWPFIKALAQYDSDMPKERWGKTVTAESPRGGETQKSDFATIVAPPGFAIALDRLDRTIHLLFDIRCRISLICFVSRPN</sequence>
<proteinExistence type="predicted"/>
<reference key="2">
    <citation type="submission" date="2011-11" db="EMBL/GenBank/DDBJ databases">
        <authorList>
            <person name="Shin S.H."/>
            <person name="Kim S."/>
            <person name="Kim J.Y."/>
        </authorList>
    </citation>
    <scope>NUCLEOTIDE SEQUENCE</scope>
    <source>
        <strain>HPL-003</strain>
    </source>
</reference>
<reference evidence="1 2" key="3">
    <citation type="journal article" date="2012" name="J. Bacteriol.">
        <title>Genome Sequence of Paenibacillus terrae HPL-003, a Xylanase-Producing Bacterium Isolated from Soil Found in Forest Residue.</title>
        <authorList>
            <person name="Shin S.H."/>
            <person name="Kim S."/>
            <person name="Kim J.Y."/>
            <person name="Song H.Y."/>
            <person name="Cho S.J."/>
            <person name="Kim D.R."/>
            <person name="Lee K.I."/>
            <person name="Lim H.K."/>
            <person name="Park N.J."/>
            <person name="Hwang I.T."/>
            <person name="Yang K.S."/>
        </authorList>
    </citation>
    <scope>NUCLEOTIDE SEQUENCE [LARGE SCALE GENOMIC DNA]</scope>
    <source>
        <strain evidence="1 2">HPL-003</strain>
    </source>
</reference>
<name>G7W1V0_PAETH</name>
<organism evidence="1 2">
    <name type="scientific">Paenibacillus terrae (strain HPL-003)</name>
    <dbReference type="NCBI Taxonomy" id="985665"/>
    <lineage>
        <taxon>Bacteria</taxon>
        <taxon>Bacillati</taxon>
        <taxon>Bacillota</taxon>
        <taxon>Bacilli</taxon>
        <taxon>Bacillales</taxon>
        <taxon>Paenibacillaceae</taxon>
        <taxon>Paenibacillus</taxon>
    </lineage>
</organism>
<gene>
    <name evidence="1" type="ordered locus">HPL003_09440</name>
</gene>
<dbReference type="EMBL" id="CP003107">
    <property type="protein sequence ID" value="AET58649.1"/>
    <property type="molecule type" value="Genomic_DNA"/>
</dbReference>
<dbReference type="AlphaFoldDB" id="G7W1V0"/>
<accession>G7W1V0</accession>
<evidence type="ECO:0000313" key="1">
    <source>
        <dbReference type="EMBL" id="AET58649.1"/>
    </source>
</evidence>
<evidence type="ECO:0000313" key="2">
    <source>
        <dbReference type="Proteomes" id="UP000005876"/>
    </source>
</evidence>
<reference evidence="2" key="1">
    <citation type="submission" date="2011-11" db="EMBL/GenBank/DDBJ databases">
        <title>Complete sequence of Paenibacillus terrae HPL-003.</title>
        <authorList>
            <person name="Shin S.H."/>
            <person name="Kim S."/>
            <person name="Kim J.Y."/>
        </authorList>
    </citation>
    <scope>NUCLEOTIDE SEQUENCE [LARGE SCALE GENOMIC DNA]</scope>
    <source>
        <strain evidence="2">HPL-003</strain>
    </source>
</reference>
<dbReference type="KEGG" id="pta:HPL003_09440"/>